<dbReference type="RefSeq" id="WP_253748039.1">
    <property type="nucleotide sequence ID" value="NZ_BAABKA010000066.1"/>
</dbReference>
<accession>A0A9X2GJH4</accession>
<keyword evidence="3" id="KW-1185">Reference proteome</keyword>
<feature type="transmembrane region" description="Helical" evidence="1">
    <location>
        <begin position="52"/>
        <end position="70"/>
    </location>
</feature>
<proteinExistence type="predicted"/>
<dbReference type="EMBL" id="JAMZEB010000002">
    <property type="protein sequence ID" value="MCP2360269.1"/>
    <property type="molecule type" value="Genomic_DNA"/>
</dbReference>
<name>A0A9X2GJH4_9ACTN</name>
<evidence type="ECO:0000313" key="3">
    <source>
        <dbReference type="Proteomes" id="UP001139648"/>
    </source>
</evidence>
<dbReference type="AlphaFoldDB" id="A0A9X2GJH4"/>
<sequence>MISGVVSFLVPPAAYALIRPHTGADATALAVAAGIPLVWTAAEFARHRRLDPIGVTAVLGYAVALVVLLLSGGDPLVLKLHEAVLTGPLGVLGLVSVAVGRPLHLVLLHRLAPRNARAAATLRRPDIHRIASVMTTIVGATLAVHALVLLVLALRLPTGVFLAVGRPAGWVLLAAGAGVLLWYRARLRAAR</sequence>
<reference evidence="2" key="1">
    <citation type="submission" date="2022-06" db="EMBL/GenBank/DDBJ databases">
        <title>Sequencing the genomes of 1000 actinobacteria strains.</title>
        <authorList>
            <person name="Klenk H.-P."/>
        </authorList>
    </citation>
    <scope>NUCLEOTIDE SEQUENCE</scope>
    <source>
        <strain evidence="2">DSM 46694</strain>
    </source>
</reference>
<evidence type="ECO:0008006" key="4">
    <source>
        <dbReference type="Google" id="ProtNLM"/>
    </source>
</evidence>
<keyword evidence="1" id="KW-1133">Transmembrane helix</keyword>
<keyword evidence="1" id="KW-0472">Membrane</keyword>
<feature type="transmembrane region" description="Helical" evidence="1">
    <location>
        <begin position="26"/>
        <end position="45"/>
    </location>
</feature>
<evidence type="ECO:0000256" key="1">
    <source>
        <dbReference type="SAM" id="Phobius"/>
    </source>
</evidence>
<protein>
    <recommendedName>
        <fullName evidence="4">DUF3159 domain-containing protein</fullName>
    </recommendedName>
</protein>
<comment type="caution">
    <text evidence="2">The sequence shown here is derived from an EMBL/GenBank/DDBJ whole genome shotgun (WGS) entry which is preliminary data.</text>
</comment>
<organism evidence="2 3">
    <name type="scientific">Nonomuraea thailandensis</name>
    <dbReference type="NCBI Taxonomy" id="1188745"/>
    <lineage>
        <taxon>Bacteria</taxon>
        <taxon>Bacillati</taxon>
        <taxon>Actinomycetota</taxon>
        <taxon>Actinomycetes</taxon>
        <taxon>Streptosporangiales</taxon>
        <taxon>Streptosporangiaceae</taxon>
        <taxon>Nonomuraea</taxon>
    </lineage>
</organism>
<evidence type="ECO:0000313" key="2">
    <source>
        <dbReference type="EMBL" id="MCP2360269.1"/>
    </source>
</evidence>
<feature type="transmembrane region" description="Helical" evidence="1">
    <location>
        <begin position="160"/>
        <end position="183"/>
    </location>
</feature>
<feature type="transmembrane region" description="Helical" evidence="1">
    <location>
        <begin position="130"/>
        <end position="154"/>
    </location>
</feature>
<dbReference type="Proteomes" id="UP001139648">
    <property type="component" value="Unassembled WGS sequence"/>
</dbReference>
<dbReference type="NCBIfam" id="NF041646">
    <property type="entry name" value="VC0807_fam"/>
    <property type="match status" value="1"/>
</dbReference>
<feature type="transmembrane region" description="Helical" evidence="1">
    <location>
        <begin position="90"/>
        <end position="109"/>
    </location>
</feature>
<gene>
    <name evidence="2" type="ORF">HD597_007289</name>
</gene>
<keyword evidence="1" id="KW-0812">Transmembrane</keyword>